<dbReference type="GO" id="GO:0005524">
    <property type="term" value="F:ATP binding"/>
    <property type="evidence" value="ECO:0007669"/>
    <property type="project" value="UniProtKB-KW"/>
</dbReference>
<proteinExistence type="predicted"/>
<protein>
    <recommendedName>
        <fullName evidence="5">Oxygen sensor histidine kinase NreB</fullName>
        <ecNumber evidence="4">2.7.13.3</ecNumber>
    </recommendedName>
    <alternativeName>
        <fullName evidence="18">Nitrogen regulation protein B</fullName>
    </alternativeName>
</protein>
<evidence type="ECO:0000256" key="5">
    <source>
        <dbReference type="ARBA" id="ARBA00017322"/>
    </source>
</evidence>
<dbReference type="InterPro" id="IPR005467">
    <property type="entry name" value="His_kinase_dom"/>
</dbReference>
<dbReference type="PROSITE" id="PS50109">
    <property type="entry name" value="HIS_KIN"/>
    <property type="match status" value="1"/>
</dbReference>
<dbReference type="SUPFAM" id="SSF55874">
    <property type="entry name" value="ATPase domain of HSP90 chaperone/DNA topoisomerase II/histidine kinase"/>
    <property type="match status" value="1"/>
</dbReference>
<keyword evidence="19" id="KW-1133">Transmembrane helix</keyword>
<dbReference type="Gene3D" id="1.20.5.1930">
    <property type="match status" value="1"/>
</dbReference>
<accession>A0ABZ2YP24</accession>
<dbReference type="PANTHER" id="PTHR24421">
    <property type="entry name" value="NITRATE/NITRITE SENSOR PROTEIN NARX-RELATED"/>
    <property type="match status" value="1"/>
</dbReference>
<keyword evidence="16" id="KW-0411">Iron-sulfur</keyword>
<evidence type="ECO:0000256" key="18">
    <source>
        <dbReference type="ARBA" id="ARBA00030800"/>
    </source>
</evidence>
<dbReference type="InterPro" id="IPR004358">
    <property type="entry name" value="Sig_transdc_His_kin-like_C"/>
</dbReference>
<keyword evidence="14" id="KW-0408">Iron</keyword>
<evidence type="ECO:0000256" key="15">
    <source>
        <dbReference type="ARBA" id="ARBA00023012"/>
    </source>
</evidence>
<evidence type="ECO:0000256" key="16">
    <source>
        <dbReference type="ARBA" id="ARBA00023014"/>
    </source>
</evidence>
<comment type="function">
    <text evidence="17">Member of the two-component regulatory system NreB/NreC involved in the control of dissimilatory nitrate/nitrite reduction in response to oxygen. NreB functions as a direct oxygen sensor histidine kinase which is autophosphorylated, in the absence of oxygen, probably at the conserved histidine residue, and transfers its phosphate group probably to a conserved aspartate residue of NreC. NreB/NreC activates the expression of the nitrate (narGHJI) and nitrite (nir) reductase operons, as well as the putative nitrate transporter gene narT.</text>
</comment>
<evidence type="ECO:0000256" key="6">
    <source>
        <dbReference type="ARBA" id="ARBA00022485"/>
    </source>
</evidence>
<dbReference type="SMART" id="SM00387">
    <property type="entry name" value="HATPase_c"/>
    <property type="match status" value="1"/>
</dbReference>
<evidence type="ECO:0000256" key="11">
    <source>
        <dbReference type="ARBA" id="ARBA00022741"/>
    </source>
</evidence>
<evidence type="ECO:0000256" key="12">
    <source>
        <dbReference type="ARBA" id="ARBA00022777"/>
    </source>
</evidence>
<evidence type="ECO:0000256" key="4">
    <source>
        <dbReference type="ARBA" id="ARBA00012438"/>
    </source>
</evidence>
<evidence type="ECO:0000256" key="13">
    <source>
        <dbReference type="ARBA" id="ARBA00022840"/>
    </source>
</evidence>
<sequence length="268" mass="29874">MQVPTNEILTLIIWVSAVFLLAPLFLIVYVTVYNSRKKKHLEETERLRNAFRTELLQTQMEVQEQTLKTIGNDLHDNINQLLGLMTITLSAVDLSDKEKAAGKIAAAEELARRSIREIRALSRLMHGEELVGKGLANAIAFELDWLEKSGRYQLHRTGNLTGMPKHPETELFVFRIFQETLHNIIRHAQATSISIEQSWNDNTLTLTLTDDGAGFDVEAALARQSGMGLQNIRKRASMIGGSAVIRSAPGKGSSVTITVPRTIQHHAT</sequence>
<dbReference type="Pfam" id="PF07730">
    <property type="entry name" value="HisKA_3"/>
    <property type="match status" value="1"/>
</dbReference>
<evidence type="ECO:0000256" key="19">
    <source>
        <dbReference type="SAM" id="Phobius"/>
    </source>
</evidence>
<dbReference type="CDD" id="cd16917">
    <property type="entry name" value="HATPase_UhpB-NarQ-NarX-like"/>
    <property type="match status" value="1"/>
</dbReference>
<keyword evidence="19" id="KW-0472">Membrane</keyword>
<dbReference type="RefSeq" id="WP_341836033.1">
    <property type="nucleotide sequence ID" value="NZ_CP149822.1"/>
</dbReference>
<organism evidence="21 22">
    <name type="scientific">Chitinophaga pollutisoli</name>
    <dbReference type="NCBI Taxonomy" id="3133966"/>
    <lineage>
        <taxon>Bacteria</taxon>
        <taxon>Pseudomonadati</taxon>
        <taxon>Bacteroidota</taxon>
        <taxon>Chitinophagia</taxon>
        <taxon>Chitinophagales</taxon>
        <taxon>Chitinophagaceae</taxon>
        <taxon>Chitinophaga</taxon>
    </lineage>
</organism>
<dbReference type="PANTHER" id="PTHR24421:SF10">
    <property type="entry name" value="NITRATE_NITRITE SENSOR PROTEIN NARQ"/>
    <property type="match status" value="1"/>
</dbReference>
<evidence type="ECO:0000256" key="3">
    <source>
        <dbReference type="ARBA" id="ARBA00004496"/>
    </source>
</evidence>
<keyword evidence="6" id="KW-0004">4Fe-4S</keyword>
<evidence type="ECO:0000256" key="1">
    <source>
        <dbReference type="ARBA" id="ARBA00000085"/>
    </source>
</evidence>
<keyword evidence="12" id="KW-0418">Kinase</keyword>
<gene>
    <name evidence="21" type="ORF">WJU16_24735</name>
</gene>
<dbReference type="InterPro" id="IPR050482">
    <property type="entry name" value="Sensor_HK_TwoCompSys"/>
</dbReference>
<keyword evidence="9" id="KW-0808">Transferase</keyword>
<reference evidence="22" key="1">
    <citation type="submission" date="2024-03" db="EMBL/GenBank/DDBJ databases">
        <title>Chitinophaga horti sp. nov., isolated from garden soil.</title>
        <authorList>
            <person name="Lee D.S."/>
            <person name="Han D.M."/>
            <person name="Baek J.H."/>
            <person name="Choi D.G."/>
            <person name="Jeon J.H."/>
            <person name="Jeon C.O."/>
        </authorList>
    </citation>
    <scope>NUCLEOTIDE SEQUENCE [LARGE SCALE GENOMIC DNA]</scope>
    <source>
        <strain evidence="22">GPA1</strain>
    </source>
</reference>
<evidence type="ECO:0000313" key="22">
    <source>
        <dbReference type="Proteomes" id="UP001485459"/>
    </source>
</evidence>
<dbReference type="Proteomes" id="UP001485459">
    <property type="component" value="Chromosome"/>
</dbReference>
<dbReference type="EC" id="2.7.13.3" evidence="4"/>
<comment type="cofactor">
    <cofactor evidence="2">
        <name>[4Fe-4S] cluster</name>
        <dbReference type="ChEBI" id="CHEBI:49883"/>
    </cofactor>
</comment>
<dbReference type="PRINTS" id="PR00344">
    <property type="entry name" value="BCTRLSENSOR"/>
</dbReference>
<dbReference type="InterPro" id="IPR003594">
    <property type="entry name" value="HATPase_dom"/>
</dbReference>
<evidence type="ECO:0000256" key="2">
    <source>
        <dbReference type="ARBA" id="ARBA00001966"/>
    </source>
</evidence>
<dbReference type="EMBL" id="CP149822">
    <property type="protein sequence ID" value="WZN41174.1"/>
    <property type="molecule type" value="Genomic_DNA"/>
</dbReference>
<keyword evidence="22" id="KW-1185">Reference proteome</keyword>
<keyword evidence="7" id="KW-0963">Cytoplasm</keyword>
<dbReference type="InterPro" id="IPR036890">
    <property type="entry name" value="HATPase_C_sf"/>
</dbReference>
<keyword evidence="13 21" id="KW-0067">ATP-binding</keyword>
<keyword evidence="15" id="KW-0902">Two-component regulatory system</keyword>
<evidence type="ECO:0000259" key="20">
    <source>
        <dbReference type="PROSITE" id="PS50109"/>
    </source>
</evidence>
<evidence type="ECO:0000256" key="10">
    <source>
        <dbReference type="ARBA" id="ARBA00022723"/>
    </source>
</evidence>
<evidence type="ECO:0000256" key="17">
    <source>
        <dbReference type="ARBA" id="ARBA00024827"/>
    </source>
</evidence>
<dbReference type="Pfam" id="PF02518">
    <property type="entry name" value="HATPase_c"/>
    <property type="match status" value="1"/>
</dbReference>
<evidence type="ECO:0000256" key="8">
    <source>
        <dbReference type="ARBA" id="ARBA00022553"/>
    </source>
</evidence>
<feature type="transmembrane region" description="Helical" evidence="19">
    <location>
        <begin position="12"/>
        <end position="32"/>
    </location>
</feature>
<evidence type="ECO:0000256" key="9">
    <source>
        <dbReference type="ARBA" id="ARBA00022679"/>
    </source>
</evidence>
<comment type="subcellular location">
    <subcellularLocation>
        <location evidence="3">Cytoplasm</location>
    </subcellularLocation>
</comment>
<keyword evidence="11" id="KW-0547">Nucleotide-binding</keyword>
<dbReference type="Gene3D" id="3.30.565.10">
    <property type="entry name" value="Histidine kinase-like ATPase, C-terminal domain"/>
    <property type="match status" value="1"/>
</dbReference>
<feature type="domain" description="Histidine kinase" evidence="20">
    <location>
        <begin position="175"/>
        <end position="263"/>
    </location>
</feature>
<dbReference type="InterPro" id="IPR011712">
    <property type="entry name" value="Sig_transdc_His_kin_sub3_dim/P"/>
</dbReference>
<keyword evidence="19" id="KW-0812">Transmembrane</keyword>
<evidence type="ECO:0000256" key="7">
    <source>
        <dbReference type="ARBA" id="ARBA00022490"/>
    </source>
</evidence>
<name>A0ABZ2YP24_9BACT</name>
<evidence type="ECO:0000313" key="21">
    <source>
        <dbReference type="EMBL" id="WZN41174.1"/>
    </source>
</evidence>
<comment type="catalytic activity">
    <reaction evidence="1">
        <text>ATP + protein L-histidine = ADP + protein N-phospho-L-histidine.</text>
        <dbReference type="EC" id="2.7.13.3"/>
    </reaction>
</comment>
<keyword evidence="8" id="KW-0597">Phosphoprotein</keyword>
<keyword evidence="10" id="KW-0479">Metal-binding</keyword>
<evidence type="ECO:0000256" key="14">
    <source>
        <dbReference type="ARBA" id="ARBA00023004"/>
    </source>
</evidence>